<reference evidence="6 7" key="1">
    <citation type="submission" date="2015-03" db="EMBL/GenBank/DDBJ databases">
        <title>RNA-seq based gene annotation and comparative genomics of four Zymoseptoria species reveal species-specific pathogenicity related genes and transposable element activity.</title>
        <authorList>
            <person name="Grandaubert J."/>
            <person name="Bhattacharyya A."/>
            <person name="Stukenbrock E.H."/>
        </authorList>
    </citation>
    <scope>NUCLEOTIDE SEQUENCE [LARGE SCALE GENOMIC DNA]</scope>
    <source>
        <strain evidence="6 7">Zb18110</strain>
    </source>
</reference>
<keyword evidence="3" id="KW-0288">FMN</keyword>
<evidence type="ECO:0000313" key="6">
    <source>
        <dbReference type="EMBL" id="KJY01915.1"/>
    </source>
</evidence>
<keyword evidence="7" id="KW-1185">Reference proteome</keyword>
<protein>
    <submittedName>
        <fullName evidence="6">2,4-dienoyl-CoA reductase like protein</fullName>
    </submittedName>
</protein>
<dbReference type="Proteomes" id="UP000033647">
    <property type="component" value="Unassembled WGS sequence"/>
</dbReference>
<dbReference type="STRING" id="1047168.A0A0F4GWX6"/>
<dbReference type="EMBL" id="LAFY01000264">
    <property type="protein sequence ID" value="KJY01915.1"/>
    <property type="molecule type" value="Genomic_DNA"/>
</dbReference>
<comment type="similarity">
    <text evidence="1">Belongs to the NADH:flavin oxidoreductase/NADH oxidase family.</text>
</comment>
<evidence type="ECO:0000313" key="7">
    <source>
        <dbReference type="Proteomes" id="UP000033647"/>
    </source>
</evidence>
<evidence type="ECO:0000259" key="5">
    <source>
        <dbReference type="Pfam" id="PF00724"/>
    </source>
</evidence>
<dbReference type="SUPFAM" id="SSF51395">
    <property type="entry name" value="FMN-linked oxidoreductases"/>
    <property type="match status" value="1"/>
</dbReference>
<gene>
    <name evidence="6" type="ORF">TI39_contig272g00001</name>
</gene>
<dbReference type="InterPro" id="IPR051799">
    <property type="entry name" value="NADH_flavin_oxidoreductase"/>
</dbReference>
<dbReference type="GO" id="GO:0016491">
    <property type="term" value="F:oxidoreductase activity"/>
    <property type="evidence" value="ECO:0007669"/>
    <property type="project" value="UniProtKB-KW"/>
</dbReference>
<name>A0A0F4GWX6_9PEZI</name>
<evidence type="ECO:0000256" key="2">
    <source>
        <dbReference type="ARBA" id="ARBA00022630"/>
    </source>
</evidence>
<dbReference type="Pfam" id="PF00724">
    <property type="entry name" value="Oxidored_FMN"/>
    <property type="match status" value="1"/>
</dbReference>
<dbReference type="GO" id="GO:0010181">
    <property type="term" value="F:FMN binding"/>
    <property type="evidence" value="ECO:0007669"/>
    <property type="project" value="InterPro"/>
</dbReference>
<proteinExistence type="inferred from homology"/>
<keyword evidence="2" id="KW-0285">Flavoprotein</keyword>
<feature type="domain" description="NADH:flavin oxidoreductase/NADH oxidase N-terminal" evidence="5">
    <location>
        <begin position="21"/>
        <end position="353"/>
    </location>
</feature>
<dbReference type="OrthoDB" id="1663137at2759"/>
<evidence type="ECO:0000256" key="3">
    <source>
        <dbReference type="ARBA" id="ARBA00022643"/>
    </source>
</evidence>
<dbReference type="CDD" id="cd04733">
    <property type="entry name" value="OYE_like_2_FMN"/>
    <property type="match status" value="1"/>
</dbReference>
<dbReference type="PANTHER" id="PTHR43656">
    <property type="entry name" value="BINDING OXIDOREDUCTASE, PUTATIVE (AFU_ORTHOLOGUE AFUA_2G08260)-RELATED"/>
    <property type="match status" value="1"/>
</dbReference>
<dbReference type="Gene3D" id="3.20.20.70">
    <property type="entry name" value="Aldolase class I"/>
    <property type="match status" value="1"/>
</dbReference>
<evidence type="ECO:0000256" key="4">
    <source>
        <dbReference type="ARBA" id="ARBA00023002"/>
    </source>
</evidence>
<sequence>MTDIKQQTSNAFRQFSLPNGSVLKNRIAKAAMQEGMANVAIHNQPSDAIVRLYEAWGTGGSGLILSGHVMLDPTALSSPGDILLAEDSGAFDEQLWRRWIAATQKDGAQFWFQVNHPGRQVQKGSGFPTYAPSEVALNMGAMSSAFEKPRAMSEEHIQDIIRRFTWTARKAEELGASGVEIHAAHGYLISQFLNPNSNKRTDQWGGSLENRSRLLFEVVKAVRRETSGKFGVAVKINSSDFQKGGFTTEELLWVVEQLNTMGLDFLELSGGSYEQPAMSGFKGKAASTIAREAYFLEAAQELQATAKMPLMVTGGISHLSTLETVVNSSDNIIAGVGSALGYIPDLPNRWQRGEDPAPQVKPASWLPRPLQAVSKIMAVRYNMNRVGDDKKPWLNVWPVFGLIMCQIAELKHMKLYKQWAASLMKSEKGH</sequence>
<evidence type="ECO:0000256" key="1">
    <source>
        <dbReference type="ARBA" id="ARBA00005979"/>
    </source>
</evidence>
<organism evidence="6 7">
    <name type="scientific">Zymoseptoria brevis</name>
    <dbReference type="NCBI Taxonomy" id="1047168"/>
    <lineage>
        <taxon>Eukaryota</taxon>
        <taxon>Fungi</taxon>
        <taxon>Dikarya</taxon>
        <taxon>Ascomycota</taxon>
        <taxon>Pezizomycotina</taxon>
        <taxon>Dothideomycetes</taxon>
        <taxon>Dothideomycetidae</taxon>
        <taxon>Mycosphaerellales</taxon>
        <taxon>Mycosphaerellaceae</taxon>
        <taxon>Zymoseptoria</taxon>
    </lineage>
</organism>
<dbReference type="InterPro" id="IPR001155">
    <property type="entry name" value="OxRdtase_FMN_N"/>
</dbReference>
<keyword evidence="4" id="KW-0560">Oxidoreductase</keyword>
<accession>A0A0F4GWX6</accession>
<comment type="caution">
    <text evidence="6">The sequence shown here is derived from an EMBL/GenBank/DDBJ whole genome shotgun (WGS) entry which is preliminary data.</text>
</comment>
<dbReference type="PANTHER" id="PTHR43656:SF2">
    <property type="entry name" value="BINDING OXIDOREDUCTASE, PUTATIVE (AFU_ORTHOLOGUE AFUA_2G08260)-RELATED"/>
    <property type="match status" value="1"/>
</dbReference>
<dbReference type="AlphaFoldDB" id="A0A0F4GWX6"/>
<dbReference type="InterPro" id="IPR013785">
    <property type="entry name" value="Aldolase_TIM"/>
</dbReference>